<dbReference type="WBParaSite" id="ACRNAN_scaffold6993.g11867.t1">
    <property type="protein sequence ID" value="ACRNAN_scaffold6993.g11867.t1"/>
    <property type="gene ID" value="ACRNAN_scaffold6993.g11867"/>
</dbReference>
<dbReference type="Proteomes" id="UP000887540">
    <property type="component" value="Unplaced"/>
</dbReference>
<sequence length="72" mass="7616">MKKNNRLLVVIVIMFDEEYLFIVASALNVAVTVSGTSNRLATLVSANSTLAKENVVVVSAATFFAATVLAVV</sequence>
<keyword evidence="1" id="KW-0812">Transmembrane</keyword>
<keyword evidence="2" id="KW-1185">Reference proteome</keyword>
<proteinExistence type="predicted"/>
<feature type="transmembrane region" description="Helical" evidence="1">
    <location>
        <begin position="54"/>
        <end position="71"/>
    </location>
</feature>
<name>A0A914EDF2_9BILA</name>
<protein>
    <submittedName>
        <fullName evidence="3">Uncharacterized protein</fullName>
    </submittedName>
</protein>
<evidence type="ECO:0000313" key="2">
    <source>
        <dbReference type="Proteomes" id="UP000887540"/>
    </source>
</evidence>
<feature type="transmembrane region" description="Helical" evidence="1">
    <location>
        <begin position="7"/>
        <end position="34"/>
    </location>
</feature>
<keyword evidence="1" id="KW-0472">Membrane</keyword>
<reference evidence="3" key="1">
    <citation type="submission" date="2022-11" db="UniProtKB">
        <authorList>
            <consortium name="WormBaseParasite"/>
        </authorList>
    </citation>
    <scope>IDENTIFICATION</scope>
</reference>
<evidence type="ECO:0000313" key="3">
    <source>
        <dbReference type="WBParaSite" id="ACRNAN_scaffold6993.g11867.t1"/>
    </source>
</evidence>
<accession>A0A914EDF2</accession>
<dbReference type="AlphaFoldDB" id="A0A914EDF2"/>
<keyword evidence="1" id="KW-1133">Transmembrane helix</keyword>
<organism evidence="2 3">
    <name type="scientific">Acrobeloides nanus</name>
    <dbReference type="NCBI Taxonomy" id="290746"/>
    <lineage>
        <taxon>Eukaryota</taxon>
        <taxon>Metazoa</taxon>
        <taxon>Ecdysozoa</taxon>
        <taxon>Nematoda</taxon>
        <taxon>Chromadorea</taxon>
        <taxon>Rhabditida</taxon>
        <taxon>Tylenchina</taxon>
        <taxon>Cephalobomorpha</taxon>
        <taxon>Cephaloboidea</taxon>
        <taxon>Cephalobidae</taxon>
        <taxon>Acrobeloides</taxon>
    </lineage>
</organism>
<evidence type="ECO:0000256" key="1">
    <source>
        <dbReference type="SAM" id="Phobius"/>
    </source>
</evidence>